<protein>
    <submittedName>
        <fullName evidence="2">Uncharacterized protein</fullName>
    </submittedName>
</protein>
<evidence type="ECO:0000313" key="3">
    <source>
        <dbReference type="Proteomes" id="UP000486602"/>
    </source>
</evidence>
<evidence type="ECO:0000313" key="2">
    <source>
        <dbReference type="EMBL" id="NEN23875.1"/>
    </source>
</evidence>
<comment type="caution">
    <text evidence="2">The sequence shown here is derived from an EMBL/GenBank/DDBJ whole genome shotgun (WGS) entry which is preliminary data.</text>
</comment>
<accession>A0A7K3WT85</accession>
<dbReference type="AlphaFoldDB" id="A0A7K3WT85"/>
<keyword evidence="3" id="KW-1185">Reference proteome</keyword>
<evidence type="ECO:0000256" key="1">
    <source>
        <dbReference type="SAM" id="SignalP"/>
    </source>
</evidence>
<feature type="chain" id="PRO_5029734205" evidence="1">
    <location>
        <begin position="23"/>
        <end position="145"/>
    </location>
</feature>
<dbReference type="EMBL" id="JAAGVY010000016">
    <property type="protein sequence ID" value="NEN23875.1"/>
    <property type="molecule type" value="Genomic_DNA"/>
</dbReference>
<feature type="signal peptide" evidence="1">
    <location>
        <begin position="1"/>
        <end position="22"/>
    </location>
</feature>
<proteinExistence type="predicted"/>
<keyword evidence="1" id="KW-0732">Signal</keyword>
<reference evidence="2 3" key="1">
    <citation type="submission" date="2020-02" db="EMBL/GenBank/DDBJ databases">
        <title>Out from the shadows clarifying the taxonomy of the family Cryomorphaceae and related taxa by utilizing the GTDB taxonomic framework.</title>
        <authorList>
            <person name="Bowman J.P."/>
        </authorList>
    </citation>
    <scope>NUCLEOTIDE SEQUENCE [LARGE SCALE GENOMIC DNA]</scope>
    <source>
        <strain evidence="2 3">QSSC 1-22</strain>
    </source>
</reference>
<sequence length="145" mass="16005">MMKKIQLILSLAGLLIFSSAYSQCRTFVKTSCAEAMGEYIPSENFNGAKLSPGDMAEVKMTFYAGEKYRLLICSHPMIGNVDFQVLDKDGVTLYNNTEDNQSDHFDFSLLGTQELTIVLKVSPDNKSALNPQGCVAILIGRLIQN</sequence>
<organism evidence="2 3">
    <name type="scientific">Cryomorpha ignava</name>
    <dbReference type="NCBI Taxonomy" id="101383"/>
    <lineage>
        <taxon>Bacteria</taxon>
        <taxon>Pseudomonadati</taxon>
        <taxon>Bacteroidota</taxon>
        <taxon>Flavobacteriia</taxon>
        <taxon>Flavobacteriales</taxon>
        <taxon>Cryomorphaceae</taxon>
        <taxon>Cryomorpha</taxon>
    </lineage>
</organism>
<dbReference type="Proteomes" id="UP000486602">
    <property type="component" value="Unassembled WGS sequence"/>
</dbReference>
<gene>
    <name evidence="2" type="ORF">G3O08_10220</name>
</gene>
<dbReference type="RefSeq" id="WP_163285267.1">
    <property type="nucleotide sequence ID" value="NZ_JAAGVY010000016.1"/>
</dbReference>
<name>A0A7K3WT85_9FLAO</name>